<evidence type="ECO:0000259" key="10">
    <source>
        <dbReference type="PROSITE" id="PS50119"/>
    </source>
</evidence>
<evidence type="ECO:0000256" key="5">
    <source>
        <dbReference type="ARBA" id="ARBA00022771"/>
    </source>
</evidence>
<dbReference type="InterPro" id="IPR003879">
    <property type="entry name" value="Butyrophylin_SPRY"/>
</dbReference>
<dbReference type="SMART" id="SM00336">
    <property type="entry name" value="BBOX"/>
    <property type="match status" value="2"/>
</dbReference>
<dbReference type="PROSITE" id="PS50119">
    <property type="entry name" value="ZF_BBOX"/>
    <property type="match status" value="2"/>
</dbReference>
<dbReference type="PROSITE" id="PS50188">
    <property type="entry name" value="B302_SPRY"/>
    <property type="match status" value="2"/>
</dbReference>
<dbReference type="Pfam" id="PF00643">
    <property type="entry name" value="zf-B_box"/>
    <property type="match status" value="2"/>
</dbReference>
<dbReference type="PANTHER" id="PTHR24103">
    <property type="entry name" value="E3 UBIQUITIN-PROTEIN LIGASE TRIM"/>
    <property type="match status" value="1"/>
</dbReference>
<evidence type="ECO:0000256" key="4">
    <source>
        <dbReference type="ARBA" id="ARBA00022723"/>
    </source>
</evidence>
<feature type="domain" description="B box-type" evidence="10">
    <location>
        <begin position="86"/>
        <end position="127"/>
    </location>
</feature>
<dbReference type="SUPFAM" id="SSF49899">
    <property type="entry name" value="Concanavalin A-like lectins/glucanases"/>
    <property type="match status" value="2"/>
</dbReference>
<comment type="subcellular location">
    <subcellularLocation>
        <location evidence="1">Cytoplasm</location>
    </subcellularLocation>
</comment>
<dbReference type="Gene3D" id="2.60.120.920">
    <property type="match status" value="2"/>
</dbReference>
<keyword evidence="4" id="KW-0479">Metal-binding</keyword>
<keyword evidence="13" id="KW-1185">Reference proteome</keyword>
<dbReference type="SMART" id="SM00184">
    <property type="entry name" value="RING"/>
    <property type="match status" value="2"/>
</dbReference>
<evidence type="ECO:0000256" key="3">
    <source>
        <dbReference type="ARBA" id="ARBA00022490"/>
    </source>
</evidence>
<accession>A0AAD8CJC0</accession>
<feature type="domain" description="B30.2/SPRY" evidence="11">
    <location>
        <begin position="743"/>
        <end position="938"/>
    </location>
</feature>
<dbReference type="Gene3D" id="3.30.40.10">
    <property type="entry name" value="Zinc/RING finger domain, C3HC4 (zinc finger)"/>
    <property type="match status" value="2"/>
</dbReference>
<sequence>MAAITSPLEADLSCAVCCEIFKDPVTLHCNHSFCKACLDQCWKEKRARECPMCRRRSSMGELKPNFALRNIVESFLKERSQNPPAPTGILCSLHDEKLKLFCVDDKEAVCVVCQTSKKHENHKFRPVQEAAQEYKGELKTALKPLQDKLKTFNKVKNECDKTAEHIKKQAQQTERQIKEEFEKLHQFLRDEEKARIAALRREEEQKGRIMKEKIEKLTREISSLSDTIRVIEEEMEAEDIVFLQVVICTLQDPQCVSGALIDVAEHLGSLKYKVWEKMLGIVQYTPVTLDPNTARPDLILSEHLTSVRRSVERQQLPDNPERFDIWACVLGSEGFTSGKHCWDVELGSNTHWFLGVTKESSQRKGKFIPHPGAGYWAIGLRNGDQYWAGTSPRTRLTVEKKPQKIRVQLDCDGGEVAFFDSSDMRKPLYTFKHRFTERMFPYCCPDCPNSPPLRMCHMNAVIKEWLCAEMAANTSPLEADLSCAVCCEIFKDPVTLHCNHSFCKACLDQCWKEKRARECPMCRRRSSMGELKPNFALRNIVESFLKERSQNPPAPTGILCSLHDEKLKLFCVDDKEAVCVVCQTSKKHENHKFRPVQEAAQEYKGELKTALKPLQDKLKTFNKVKNECDKTAEHIKKQAQQTERQIKEEFEKFHQFLRDEEKARIAALRREEEQKGRIMKEKIEKLTREISSLSDTIRVIEEEMEAEDIFFLQKYKDTQRRAECTLQDPQCVSGVLIDVAEHLGSVKYKVWEKMLGIVQYTPVTLDPNTAHPALVLSEDLTSVRCSKERQQLPDNPERFAIWECVLGSEGFTSGKHCWDVELGNNTNWYLGVTKESSQRKGRFTPDPGAGYWIISLVGGDQYRAWTSPRTRLTVEKKPQKIRVQLDCDGGEVAFFDSSDMRKPLYTFKHRFTERMFPWFCPDSVPLRVCPVKTVIKVD</sequence>
<dbReference type="Proteomes" id="UP001230051">
    <property type="component" value="Unassembled WGS sequence"/>
</dbReference>
<evidence type="ECO:0000259" key="9">
    <source>
        <dbReference type="PROSITE" id="PS50089"/>
    </source>
</evidence>
<dbReference type="SUPFAM" id="SSF57845">
    <property type="entry name" value="B-box zinc-binding domain"/>
    <property type="match status" value="2"/>
</dbReference>
<evidence type="ECO:0000313" key="13">
    <source>
        <dbReference type="Proteomes" id="UP001230051"/>
    </source>
</evidence>
<evidence type="ECO:0000256" key="7">
    <source>
        <dbReference type="PROSITE-ProRule" id="PRU00024"/>
    </source>
</evidence>
<dbReference type="InterPro" id="IPR000315">
    <property type="entry name" value="Znf_B-box"/>
</dbReference>
<reference evidence="12" key="1">
    <citation type="submission" date="2022-02" db="EMBL/GenBank/DDBJ databases">
        <title>Atlantic sturgeon de novo genome assembly.</title>
        <authorList>
            <person name="Stock M."/>
            <person name="Klopp C."/>
            <person name="Guiguen Y."/>
            <person name="Cabau C."/>
            <person name="Parinello H."/>
            <person name="Santidrian Yebra-Pimentel E."/>
            <person name="Kuhl H."/>
            <person name="Dirks R.P."/>
            <person name="Guessner J."/>
            <person name="Wuertz S."/>
            <person name="Du K."/>
            <person name="Schartl M."/>
        </authorList>
    </citation>
    <scope>NUCLEOTIDE SEQUENCE</scope>
    <source>
        <strain evidence="12">STURGEONOMICS-FGT-2020</strain>
        <tissue evidence="12">Whole blood</tissue>
    </source>
</reference>
<dbReference type="Pfam" id="PF00097">
    <property type="entry name" value="zf-C3HC4"/>
    <property type="match status" value="2"/>
</dbReference>
<dbReference type="InterPro" id="IPR013083">
    <property type="entry name" value="Znf_RING/FYVE/PHD"/>
</dbReference>
<evidence type="ECO:0000256" key="2">
    <source>
        <dbReference type="ARBA" id="ARBA00008518"/>
    </source>
</evidence>
<evidence type="ECO:0000259" key="11">
    <source>
        <dbReference type="PROSITE" id="PS50188"/>
    </source>
</evidence>
<dbReference type="GO" id="GO:0005737">
    <property type="term" value="C:cytoplasm"/>
    <property type="evidence" value="ECO:0007669"/>
    <property type="project" value="UniProtKB-SubCell"/>
</dbReference>
<dbReference type="FunFam" id="2.60.120.920:FF:000004">
    <property type="entry name" value="Butyrophilin subfamily 1 member A1"/>
    <property type="match status" value="2"/>
</dbReference>
<feature type="domain" description="RING-type" evidence="9">
    <location>
        <begin position="483"/>
        <end position="523"/>
    </location>
</feature>
<dbReference type="AlphaFoldDB" id="A0AAD8CJC0"/>
<feature type="domain" description="RING-type" evidence="9">
    <location>
        <begin position="14"/>
        <end position="54"/>
    </location>
</feature>
<evidence type="ECO:0000256" key="8">
    <source>
        <dbReference type="SAM" id="Coils"/>
    </source>
</evidence>
<dbReference type="InterPro" id="IPR001841">
    <property type="entry name" value="Znf_RING"/>
</dbReference>
<dbReference type="Pfam" id="PF00622">
    <property type="entry name" value="SPRY"/>
    <property type="match status" value="2"/>
</dbReference>
<keyword evidence="3" id="KW-0963">Cytoplasm</keyword>
<dbReference type="SUPFAM" id="SSF57850">
    <property type="entry name" value="RING/U-box"/>
    <property type="match status" value="2"/>
</dbReference>
<dbReference type="EMBL" id="JAGXEW010000048">
    <property type="protein sequence ID" value="KAK1152080.1"/>
    <property type="molecule type" value="Genomic_DNA"/>
</dbReference>
<comment type="similarity">
    <text evidence="2">Belongs to the TRIM/RBCC family.</text>
</comment>
<keyword evidence="8" id="KW-0175">Coiled coil</keyword>
<evidence type="ECO:0000313" key="12">
    <source>
        <dbReference type="EMBL" id="KAK1152080.1"/>
    </source>
</evidence>
<dbReference type="CDD" id="cd12893">
    <property type="entry name" value="SPRY_PRY_TRIM35"/>
    <property type="match status" value="2"/>
</dbReference>
<dbReference type="InterPro" id="IPR006574">
    <property type="entry name" value="PRY"/>
</dbReference>
<evidence type="ECO:0008006" key="14">
    <source>
        <dbReference type="Google" id="ProtNLM"/>
    </source>
</evidence>
<dbReference type="Gene3D" id="3.30.160.60">
    <property type="entry name" value="Classic Zinc Finger"/>
    <property type="match status" value="2"/>
</dbReference>
<dbReference type="InterPro" id="IPR003877">
    <property type="entry name" value="SPRY_dom"/>
</dbReference>
<dbReference type="PROSITE" id="PS50089">
    <property type="entry name" value="ZF_RING_2"/>
    <property type="match status" value="2"/>
</dbReference>
<feature type="coiled-coil region" evidence="8">
    <location>
        <begin position="625"/>
        <end position="703"/>
    </location>
</feature>
<keyword evidence="5 7" id="KW-0863">Zinc-finger</keyword>
<dbReference type="PROSITE" id="PS00518">
    <property type="entry name" value="ZF_RING_1"/>
    <property type="match status" value="2"/>
</dbReference>
<feature type="domain" description="B30.2/SPRY" evidence="11">
    <location>
        <begin position="267"/>
        <end position="462"/>
    </location>
</feature>
<dbReference type="SMART" id="SM00449">
    <property type="entry name" value="SPRY"/>
    <property type="match status" value="2"/>
</dbReference>
<feature type="domain" description="B box-type" evidence="10">
    <location>
        <begin position="555"/>
        <end position="596"/>
    </location>
</feature>
<dbReference type="GO" id="GO:0008270">
    <property type="term" value="F:zinc ion binding"/>
    <property type="evidence" value="ECO:0007669"/>
    <property type="project" value="UniProtKB-KW"/>
</dbReference>
<dbReference type="InterPro" id="IPR050143">
    <property type="entry name" value="TRIM/RBCC"/>
</dbReference>
<keyword evidence="6" id="KW-0862">Zinc</keyword>
<comment type="caution">
    <text evidence="12">The sequence shown here is derived from an EMBL/GenBank/DDBJ whole genome shotgun (WGS) entry which is preliminary data.</text>
</comment>
<dbReference type="InterPro" id="IPR017907">
    <property type="entry name" value="Znf_RING_CS"/>
</dbReference>
<protein>
    <recommendedName>
        <fullName evidence="14">Zinc-binding protein A33-like</fullName>
    </recommendedName>
</protein>
<dbReference type="InterPro" id="IPR018957">
    <property type="entry name" value="Znf_C3HC4_RING-type"/>
</dbReference>
<proteinExistence type="inferred from homology"/>
<gene>
    <name evidence="12" type="ORF">AOXY_G31670</name>
</gene>
<dbReference type="Pfam" id="PF13765">
    <property type="entry name" value="PRY"/>
    <property type="match status" value="2"/>
</dbReference>
<dbReference type="InterPro" id="IPR013320">
    <property type="entry name" value="ConA-like_dom_sf"/>
</dbReference>
<name>A0AAD8CJC0_ACIOX</name>
<dbReference type="InterPro" id="IPR001870">
    <property type="entry name" value="B30.2/SPRY"/>
</dbReference>
<dbReference type="PRINTS" id="PR01407">
    <property type="entry name" value="BUTYPHLNCDUF"/>
</dbReference>
<evidence type="ECO:0000256" key="6">
    <source>
        <dbReference type="ARBA" id="ARBA00022833"/>
    </source>
</evidence>
<dbReference type="SMART" id="SM00589">
    <property type="entry name" value="PRY"/>
    <property type="match status" value="2"/>
</dbReference>
<organism evidence="12 13">
    <name type="scientific">Acipenser oxyrinchus oxyrinchus</name>
    <dbReference type="NCBI Taxonomy" id="40147"/>
    <lineage>
        <taxon>Eukaryota</taxon>
        <taxon>Metazoa</taxon>
        <taxon>Chordata</taxon>
        <taxon>Craniata</taxon>
        <taxon>Vertebrata</taxon>
        <taxon>Euteleostomi</taxon>
        <taxon>Actinopterygii</taxon>
        <taxon>Chondrostei</taxon>
        <taxon>Acipenseriformes</taxon>
        <taxon>Acipenseridae</taxon>
        <taxon>Acipenser</taxon>
    </lineage>
</organism>
<evidence type="ECO:0000256" key="1">
    <source>
        <dbReference type="ARBA" id="ARBA00004496"/>
    </source>
</evidence>
<dbReference type="InterPro" id="IPR043136">
    <property type="entry name" value="B30.2/SPRY_sf"/>
</dbReference>
<feature type="coiled-coil region" evidence="8">
    <location>
        <begin position="156"/>
        <end position="234"/>
    </location>
</feature>